<feature type="signal peptide" evidence="1">
    <location>
        <begin position="1"/>
        <end position="18"/>
    </location>
</feature>
<dbReference type="Gene3D" id="3.30.70.2970">
    <property type="entry name" value="Protein of unknown function (DUF541), domain 2"/>
    <property type="match status" value="1"/>
</dbReference>
<keyword evidence="1" id="KW-0732">Signal</keyword>
<reference evidence="2 3" key="1">
    <citation type="submission" date="2024-08" db="EMBL/GenBank/DDBJ databases">
        <authorList>
            <person name="Lu H."/>
        </authorList>
    </citation>
    <scope>NUCLEOTIDE SEQUENCE [LARGE SCALE GENOMIC DNA]</scope>
    <source>
        <strain evidence="2 3">DXS20W</strain>
    </source>
</reference>
<dbReference type="Pfam" id="PF04402">
    <property type="entry name" value="SIMPL"/>
    <property type="match status" value="1"/>
</dbReference>
<sequence>MRVFAALSVLTLAAAAQAAEAPRERLSLSASATAEVTRDVLGVSFSTTRDGSEPTAVQAALKQALDAALAEARRVAKPGQVDVQTGGFSLYPRHDPKTGKINGWQGSAELQVEGRDTAAIAQLTGRISTLSIARVGYSLSREAREKAEADITTQAIGRYRAKAADYAKQFGYGGYVVGEINISSDEVSQPRPMMAMRMVKAEAADAGLPTEAGKASVTVNVSGSVQLTRESSPR</sequence>
<comment type="caution">
    <text evidence="2">The sequence shown here is derived from an EMBL/GenBank/DDBJ whole genome shotgun (WGS) entry which is preliminary data.</text>
</comment>
<evidence type="ECO:0000313" key="2">
    <source>
        <dbReference type="EMBL" id="MFG6464715.1"/>
    </source>
</evidence>
<evidence type="ECO:0000256" key="1">
    <source>
        <dbReference type="SAM" id="SignalP"/>
    </source>
</evidence>
<feature type="chain" id="PRO_5046992232" evidence="1">
    <location>
        <begin position="19"/>
        <end position="234"/>
    </location>
</feature>
<protein>
    <submittedName>
        <fullName evidence="2">SIMPL domain-containing protein</fullName>
    </submittedName>
</protein>
<dbReference type="PANTHER" id="PTHR34387:SF1">
    <property type="entry name" value="PERIPLASMIC IMMUNOGENIC PROTEIN"/>
    <property type="match status" value="1"/>
</dbReference>
<dbReference type="InterPro" id="IPR052022">
    <property type="entry name" value="26kDa_periplasmic_antigen"/>
</dbReference>
<accession>A0ABW7GSM4</accession>
<dbReference type="InterPro" id="IPR007497">
    <property type="entry name" value="SIMPL/DUF541"/>
</dbReference>
<dbReference type="Gene3D" id="3.30.110.170">
    <property type="entry name" value="Protein of unknown function (DUF541), domain 1"/>
    <property type="match status" value="1"/>
</dbReference>
<dbReference type="PANTHER" id="PTHR34387">
    <property type="entry name" value="SLR1258 PROTEIN"/>
    <property type="match status" value="1"/>
</dbReference>
<evidence type="ECO:0000313" key="3">
    <source>
        <dbReference type="Proteomes" id="UP001606302"/>
    </source>
</evidence>
<name>A0ABW7GSM4_9BURK</name>
<keyword evidence="3" id="KW-1185">Reference proteome</keyword>
<dbReference type="Proteomes" id="UP001606302">
    <property type="component" value="Unassembled WGS sequence"/>
</dbReference>
<dbReference type="RefSeq" id="WP_394514213.1">
    <property type="nucleotide sequence ID" value="NZ_JBIGHX010000011.1"/>
</dbReference>
<gene>
    <name evidence="2" type="ORF">ACG04Q_24300</name>
</gene>
<proteinExistence type="predicted"/>
<dbReference type="EMBL" id="JBIGHX010000011">
    <property type="protein sequence ID" value="MFG6464715.1"/>
    <property type="molecule type" value="Genomic_DNA"/>
</dbReference>
<organism evidence="2 3">
    <name type="scientific">Pelomonas lactea</name>
    <dbReference type="NCBI Taxonomy" id="3299030"/>
    <lineage>
        <taxon>Bacteria</taxon>
        <taxon>Pseudomonadati</taxon>
        <taxon>Pseudomonadota</taxon>
        <taxon>Betaproteobacteria</taxon>
        <taxon>Burkholderiales</taxon>
        <taxon>Sphaerotilaceae</taxon>
        <taxon>Roseateles</taxon>
    </lineage>
</organism>